<gene>
    <name evidence="1" type="ORF">F5148DRAFT_1371998</name>
</gene>
<dbReference type="Proteomes" id="UP001207468">
    <property type="component" value="Unassembled WGS sequence"/>
</dbReference>
<comment type="caution">
    <text evidence="1">The sequence shown here is derived from an EMBL/GenBank/DDBJ whole genome shotgun (WGS) entry which is preliminary data.</text>
</comment>
<name>A0ACC0TT46_9AGAM</name>
<organism evidence="1 2">
    <name type="scientific">Russula earlei</name>
    <dbReference type="NCBI Taxonomy" id="71964"/>
    <lineage>
        <taxon>Eukaryota</taxon>
        <taxon>Fungi</taxon>
        <taxon>Dikarya</taxon>
        <taxon>Basidiomycota</taxon>
        <taxon>Agaricomycotina</taxon>
        <taxon>Agaricomycetes</taxon>
        <taxon>Russulales</taxon>
        <taxon>Russulaceae</taxon>
        <taxon>Russula</taxon>
    </lineage>
</organism>
<reference evidence="1" key="1">
    <citation type="submission" date="2021-03" db="EMBL/GenBank/DDBJ databases">
        <title>Evolutionary priming and transition to the ectomycorrhizal habit in an iconic lineage of mushroom-forming fungi: is preadaptation a requirement?</title>
        <authorList>
            <consortium name="DOE Joint Genome Institute"/>
            <person name="Looney B.P."/>
            <person name="Miyauchi S."/>
            <person name="Morin E."/>
            <person name="Drula E."/>
            <person name="Courty P.E."/>
            <person name="Chicoki N."/>
            <person name="Fauchery L."/>
            <person name="Kohler A."/>
            <person name="Kuo A."/>
            <person name="LaButti K."/>
            <person name="Pangilinan J."/>
            <person name="Lipzen A."/>
            <person name="Riley R."/>
            <person name="Andreopoulos W."/>
            <person name="He G."/>
            <person name="Johnson J."/>
            <person name="Barry K.W."/>
            <person name="Grigoriev I.V."/>
            <person name="Nagy L."/>
            <person name="Hibbett D."/>
            <person name="Henrissat B."/>
            <person name="Matheny P.B."/>
            <person name="Labbe J."/>
            <person name="Martin A.F."/>
        </authorList>
    </citation>
    <scope>NUCLEOTIDE SEQUENCE</scope>
    <source>
        <strain evidence="1">BPL698</strain>
    </source>
</reference>
<evidence type="ECO:0000313" key="1">
    <source>
        <dbReference type="EMBL" id="KAI9436113.1"/>
    </source>
</evidence>
<evidence type="ECO:0000313" key="2">
    <source>
        <dbReference type="Proteomes" id="UP001207468"/>
    </source>
</evidence>
<sequence>MMRHGHTDLGSKGVQARTDNSHPGWTRTLSRGDEFLDDFQDRFPFSVSGDVRRQELREKGPKTGRDRDWIREDQFGVGSVDEMGIAAEGKAAKGWRVFVMTKNGMLSGKIHENERYLSPLQPLVRQSCSLTRSGKTYYRDRSYTIKLYAYETASAVFWIFLESDVFLKDARGLTLPPTAALQDWKRRHAFSHHLPVFNRNVDANAVATRSGSETASRGIDAVVVLFFCHRDDVSSIQGCVSELGSDMQCGVGAAETGEASSGAGTACVIEAKSGVGGTVGWAPREGQNIGGQDRWWLFASVFWYSTMWWRSLCELHHSRPAAKRLVVGQKIVCKILADLSRSTEDEWAKGIKAFYETVLIPFVQVFDVVQACWHFKAIQFGVFPENSPPDAMAGTILTHHTYILPRGRRSRSPSGTNAIPFPSTGPPEGYVVPARQRTTSAAGGPTGAGSQLLRTLSMVSTHEIINAGVAVEVARLIGEKAAAANPPPSEMPKIGDKGSESGGSDGGS</sequence>
<accession>A0ACC0TT46</accession>
<keyword evidence="2" id="KW-1185">Reference proteome</keyword>
<proteinExistence type="predicted"/>
<protein>
    <submittedName>
        <fullName evidence="1">Uncharacterized protein</fullName>
    </submittedName>
</protein>
<dbReference type="EMBL" id="JAGFNK010001008">
    <property type="protein sequence ID" value="KAI9436113.1"/>
    <property type="molecule type" value="Genomic_DNA"/>
</dbReference>